<protein>
    <submittedName>
        <fullName evidence="1">Uncharacterized protein</fullName>
    </submittedName>
</protein>
<evidence type="ECO:0000313" key="2">
    <source>
        <dbReference type="Proteomes" id="UP000058114"/>
    </source>
</evidence>
<dbReference type="EMBL" id="CP013067">
    <property type="protein sequence ID" value="ALP41972.1"/>
    <property type="molecule type" value="Genomic_DNA"/>
</dbReference>
<evidence type="ECO:0000313" key="1">
    <source>
        <dbReference type="EMBL" id="ALP41972.1"/>
    </source>
</evidence>
<dbReference type="KEGG" id="asr:WL1483_2553"/>
<name>A0A0S2SJU2_9GAMM</name>
<proteinExistence type="predicted"/>
<accession>A0A0S2SJU2</accession>
<dbReference type="Proteomes" id="UP000058114">
    <property type="component" value="Chromosome"/>
</dbReference>
<reference evidence="1 2" key="2">
    <citation type="journal article" date="2016" name="Genome Announc.">
        <title>Complete Genome Sequence of the Highly Virulent Aeromonas schubertii Strain WL1483, Isolated from Diseased Snakehead Fish (Channa argus) in China.</title>
        <authorList>
            <person name="Liu L."/>
            <person name="Li N."/>
            <person name="Zhang D."/>
            <person name="Fu X."/>
            <person name="Shi C."/>
            <person name="Lin Q."/>
            <person name="Hao G."/>
        </authorList>
    </citation>
    <scope>NUCLEOTIDE SEQUENCE [LARGE SCALE GENOMIC DNA]</scope>
    <source>
        <strain evidence="1 2">WL1483</strain>
    </source>
</reference>
<gene>
    <name evidence="1" type="ORF">WL1483_2553</name>
</gene>
<reference evidence="2" key="1">
    <citation type="submission" date="2015-10" db="EMBL/GenBank/DDBJ databases">
        <title>Complete Genome Sequence of Aeromonas schubertii strain WL1483.</title>
        <authorList>
            <person name="Liu L."/>
        </authorList>
    </citation>
    <scope>NUCLEOTIDE SEQUENCE [LARGE SCALE GENOMIC DNA]</scope>
    <source>
        <strain evidence="2">WL1483</strain>
    </source>
</reference>
<sequence length="70" mass="8232">MMRANLEQIALFTLRPVRLMKGPRHRAPQLIEMKRTILSAAEQVHLHYRLPHFQLQGSWHAFEKVSSAQE</sequence>
<organism evidence="1 2">
    <name type="scientific">Aeromonas schubertii</name>
    <dbReference type="NCBI Taxonomy" id="652"/>
    <lineage>
        <taxon>Bacteria</taxon>
        <taxon>Pseudomonadati</taxon>
        <taxon>Pseudomonadota</taxon>
        <taxon>Gammaproteobacteria</taxon>
        <taxon>Aeromonadales</taxon>
        <taxon>Aeromonadaceae</taxon>
        <taxon>Aeromonas</taxon>
    </lineage>
</organism>
<dbReference type="AlphaFoldDB" id="A0A0S2SJU2"/>